<keyword evidence="4 9" id="KW-0808">Transferase</keyword>
<evidence type="ECO:0000256" key="5">
    <source>
        <dbReference type="ARBA" id="ARBA00022729"/>
    </source>
</evidence>
<evidence type="ECO:0000256" key="8">
    <source>
        <dbReference type="ARBA" id="ARBA00023288"/>
    </source>
</evidence>
<keyword evidence="8 9" id="KW-0449">Lipoprotein</keyword>
<protein>
    <recommendedName>
        <fullName evidence="9">1,3-beta-glucanosyltransferase</fullName>
        <ecNumber evidence="9">2.4.1.-</ecNumber>
    </recommendedName>
</protein>
<evidence type="ECO:0000256" key="3">
    <source>
        <dbReference type="ARBA" id="ARBA00022622"/>
    </source>
</evidence>
<evidence type="ECO:0000256" key="1">
    <source>
        <dbReference type="ARBA" id="ARBA00004609"/>
    </source>
</evidence>
<dbReference type="EC" id="2.4.1.-" evidence="9"/>
<evidence type="ECO:0000256" key="2">
    <source>
        <dbReference type="ARBA" id="ARBA00007528"/>
    </source>
</evidence>
<dbReference type="InterPro" id="IPR004886">
    <property type="entry name" value="Glucanosyltransferase"/>
</dbReference>
<dbReference type="AlphaFoldDB" id="A0AAD4EUC2"/>
<evidence type="ECO:0000256" key="6">
    <source>
        <dbReference type="ARBA" id="ARBA00023136"/>
    </source>
</evidence>
<dbReference type="EMBL" id="JAHCVI010000003">
    <property type="protein sequence ID" value="KAG7287556.1"/>
    <property type="molecule type" value="Genomic_DNA"/>
</dbReference>
<dbReference type="Pfam" id="PF03198">
    <property type="entry name" value="Glyco_hydro_72"/>
    <property type="match status" value="1"/>
</dbReference>
<sequence length="460" mass="49483">MKSAALLSALAAATAVHATPTTTVKSKPRATELEPITVTGNAFFKGKERFYVRGIDYQPGGASANIDPLADPKVCKPDIEKFKTLGINVIRVYSTDNSKGHDECMNALGRRRHLCRARCQQPAVLDQPRRPHPSYNAVYLQSVFATIDAFSKYSNTMAFFSGNEVIHDHKNTTLAAKYVKATDRDMRAYIKARGYRKMLVGYSAADVTDNRMQTAAYFNCGSDEERSDFFAFNDYSWCSSDFITSGWNKKVEAFTGYGIPIFLSEYGCNTNTRNFGEMESLMHKNMTGVYSGGLMYEYTMEPNKYGIVEIKGGQDKGGVDQTGERKELPEFAAFASALKKFPAPTGDGGYSSTTKASECPPQDEHWAVETTALPAIPEGAKKYFTEGAGKGPGLKGSGSQWAGDQASTSEGGSATGTSSGSSTASSSSAAIRSTVPALNNAPLIVSGIVALFTLVGAVAL</sequence>
<comment type="caution">
    <text evidence="11">The sequence shown here is derived from an EMBL/GenBank/DDBJ whole genome shotgun (WGS) entry which is preliminary data.</text>
</comment>
<comment type="function">
    <text evidence="9">Splits internally a 1,3-beta-glucan molecule and transfers the newly generated reducing end (the donor) to the non-reducing end of another 1,3-beta-glucan molecule (the acceptor) forming a 1,3-beta linkage, resulting in the elongation of 1,3-beta-glucan chains in the cell wall.</text>
</comment>
<comment type="similarity">
    <text evidence="2 9">Belongs to the glycosyl hydrolase 72 family.</text>
</comment>
<dbReference type="GO" id="GO:0098552">
    <property type="term" value="C:side of membrane"/>
    <property type="evidence" value="ECO:0007669"/>
    <property type="project" value="UniProtKB-KW"/>
</dbReference>
<dbReference type="GO" id="GO:0042124">
    <property type="term" value="F:1,3-beta-glucanosyltransferase activity"/>
    <property type="evidence" value="ECO:0007669"/>
    <property type="project" value="TreeGrafter"/>
</dbReference>
<comment type="subcellular location">
    <subcellularLocation>
        <location evidence="1 9">Cell membrane</location>
        <topology evidence="1 9">Lipid-anchor</topology>
        <topology evidence="1 9">GPI-anchor</topology>
    </subcellularLocation>
</comment>
<evidence type="ECO:0000256" key="10">
    <source>
        <dbReference type="SAM" id="MobiDB-lite"/>
    </source>
</evidence>
<dbReference type="GO" id="GO:0071970">
    <property type="term" value="P:fungal-type cell wall (1-&gt;3)-beta-D-glucan biosynthetic process"/>
    <property type="evidence" value="ECO:0007669"/>
    <property type="project" value="TreeGrafter"/>
</dbReference>
<evidence type="ECO:0000313" key="12">
    <source>
        <dbReference type="Proteomes" id="UP001197093"/>
    </source>
</evidence>
<dbReference type="InterPro" id="IPR017853">
    <property type="entry name" value="GH"/>
</dbReference>
<dbReference type="SUPFAM" id="SSF51445">
    <property type="entry name" value="(Trans)glycosidases"/>
    <property type="match status" value="1"/>
</dbReference>
<dbReference type="PANTHER" id="PTHR31468:SF5">
    <property type="entry name" value="1,3-BETA-GLUCANOSYLTRANSFERASE GAS5"/>
    <property type="match status" value="1"/>
</dbReference>
<accession>A0AAD4EUC2</accession>
<keyword evidence="7" id="KW-0325">Glycoprotein</keyword>
<organism evidence="11 12">
    <name type="scientific">Staphylotrichum longicolle</name>
    <dbReference type="NCBI Taxonomy" id="669026"/>
    <lineage>
        <taxon>Eukaryota</taxon>
        <taxon>Fungi</taxon>
        <taxon>Dikarya</taxon>
        <taxon>Ascomycota</taxon>
        <taxon>Pezizomycotina</taxon>
        <taxon>Sordariomycetes</taxon>
        <taxon>Sordariomycetidae</taxon>
        <taxon>Sordariales</taxon>
        <taxon>Chaetomiaceae</taxon>
        <taxon>Staphylotrichum</taxon>
    </lineage>
</organism>
<keyword evidence="6 9" id="KW-0472">Membrane</keyword>
<dbReference type="Proteomes" id="UP001197093">
    <property type="component" value="Unassembled WGS sequence"/>
</dbReference>
<evidence type="ECO:0000256" key="9">
    <source>
        <dbReference type="RuleBase" id="RU361209"/>
    </source>
</evidence>
<reference evidence="11" key="1">
    <citation type="submission" date="2023-02" db="EMBL/GenBank/DDBJ databases">
        <authorList>
            <person name="Palmer J.M."/>
        </authorList>
    </citation>
    <scope>NUCLEOTIDE SEQUENCE</scope>
    <source>
        <strain evidence="11">FW57</strain>
    </source>
</reference>
<dbReference type="GO" id="GO:0031505">
    <property type="term" value="P:fungal-type cell wall organization"/>
    <property type="evidence" value="ECO:0007669"/>
    <property type="project" value="TreeGrafter"/>
</dbReference>
<keyword evidence="12" id="KW-1185">Reference proteome</keyword>
<dbReference type="Gene3D" id="3.20.20.80">
    <property type="entry name" value="Glycosidases"/>
    <property type="match status" value="1"/>
</dbReference>
<keyword evidence="3 9" id="KW-0336">GPI-anchor</keyword>
<gene>
    <name evidence="11" type="ORF">NEMBOFW57_007068</name>
</gene>
<keyword evidence="5 9" id="KW-0732">Signal</keyword>
<dbReference type="PANTHER" id="PTHR31468">
    <property type="entry name" value="1,3-BETA-GLUCANOSYLTRANSFERASE GAS1"/>
    <property type="match status" value="1"/>
</dbReference>
<evidence type="ECO:0000256" key="4">
    <source>
        <dbReference type="ARBA" id="ARBA00022679"/>
    </source>
</evidence>
<proteinExistence type="inferred from homology"/>
<feature type="region of interest" description="Disordered" evidence="10">
    <location>
        <begin position="384"/>
        <end position="426"/>
    </location>
</feature>
<feature type="compositionally biased region" description="Low complexity" evidence="10">
    <location>
        <begin position="406"/>
        <end position="426"/>
    </location>
</feature>
<name>A0AAD4EUC2_9PEZI</name>
<evidence type="ECO:0000313" key="11">
    <source>
        <dbReference type="EMBL" id="KAG7287556.1"/>
    </source>
</evidence>
<dbReference type="GO" id="GO:0005886">
    <property type="term" value="C:plasma membrane"/>
    <property type="evidence" value="ECO:0007669"/>
    <property type="project" value="UniProtKB-SubCell"/>
</dbReference>
<feature type="chain" id="PRO_5041784043" description="1,3-beta-glucanosyltransferase" evidence="9">
    <location>
        <begin position="19"/>
        <end position="460"/>
    </location>
</feature>
<evidence type="ECO:0000256" key="7">
    <source>
        <dbReference type="ARBA" id="ARBA00023180"/>
    </source>
</evidence>
<feature type="signal peptide" evidence="9">
    <location>
        <begin position="1"/>
        <end position="18"/>
    </location>
</feature>